<name>A0A0K0EUC9_STRVS</name>
<proteinExistence type="predicted"/>
<dbReference type="SUPFAM" id="SSF52540">
    <property type="entry name" value="P-loop containing nucleoside triphosphate hydrolases"/>
    <property type="match status" value="1"/>
</dbReference>
<sequence length="240" mass="28390">MQRLSLKHFENFPEGNHEIVLNHYDDFKMHKDIIDRIGQLGYTLTPSKLTYQINIALHGEEKRNVRLFGNNTENFFMYYFPLMFDRSHELHPDVPEKKIPLMVFVTVSPEAATELYNTINTFVRSMKIHVVLSHQGRKMEMNTREMRTPFHILVTTVSNLHHHVTKGLIRFDNCFYLVLVNIGLWKKSIDYVNLTNEMIKCGWDPVNKCSVIATSETLDDTTKEVYSYFSFRKHYDFNIF</sequence>
<keyword evidence="1" id="KW-1185">Reference proteome</keyword>
<reference evidence="1" key="1">
    <citation type="submission" date="2014-07" db="EMBL/GenBank/DDBJ databases">
        <authorList>
            <person name="Martin A.A"/>
            <person name="De Silva N."/>
        </authorList>
    </citation>
    <scope>NUCLEOTIDE SEQUENCE</scope>
</reference>
<dbReference type="AlphaFoldDB" id="A0A0K0EUC9"/>
<dbReference type="Proteomes" id="UP000035680">
    <property type="component" value="Unassembled WGS sequence"/>
</dbReference>
<dbReference type="Gene3D" id="3.40.50.300">
    <property type="entry name" value="P-loop containing nucleotide triphosphate hydrolases"/>
    <property type="match status" value="1"/>
</dbReference>
<evidence type="ECO:0000313" key="2">
    <source>
        <dbReference type="WBParaSite" id="SVE_0012200.1"/>
    </source>
</evidence>
<accession>A0A0K0EUC9</accession>
<evidence type="ECO:0000313" key="1">
    <source>
        <dbReference type="Proteomes" id="UP000035680"/>
    </source>
</evidence>
<dbReference type="InterPro" id="IPR027417">
    <property type="entry name" value="P-loop_NTPase"/>
</dbReference>
<organism evidence="1 2">
    <name type="scientific">Strongyloides venezuelensis</name>
    <name type="common">Threadworm</name>
    <dbReference type="NCBI Taxonomy" id="75913"/>
    <lineage>
        <taxon>Eukaryota</taxon>
        <taxon>Metazoa</taxon>
        <taxon>Ecdysozoa</taxon>
        <taxon>Nematoda</taxon>
        <taxon>Chromadorea</taxon>
        <taxon>Rhabditida</taxon>
        <taxon>Tylenchina</taxon>
        <taxon>Panagrolaimomorpha</taxon>
        <taxon>Strongyloidoidea</taxon>
        <taxon>Strongyloididae</taxon>
        <taxon>Strongyloides</taxon>
    </lineage>
</organism>
<protein>
    <submittedName>
        <fullName evidence="2">Helitron_like_N domain-containing protein</fullName>
    </submittedName>
</protein>
<dbReference type="WBParaSite" id="SVE_0012200.1">
    <property type="protein sequence ID" value="SVE_0012200.1"/>
    <property type="gene ID" value="SVE_0012200"/>
</dbReference>
<reference evidence="2" key="2">
    <citation type="submission" date="2015-08" db="UniProtKB">
        <authorList>
            <consortium name="WormBaseParasite"/>
        </authorList>
    </citation>
    <scope>IDENTIFICATION</scope>
</reference>